<dbReference type="InterPro" id="IPR036388">
    <property type="entry name" value="WH-like_DNA-bd_sf"/>
</dbReference>
<dbReference type="SMART" id="SM00345">
    <property type="entry name" value="HTH_GNTR"/>
    <property type="match status" value="1"/>
</dbReference>
<keyword evidence="2" id="KW-0238">DNA-binding</keyword>
<reference evidence="5" key="1">
    <citation type="journal article" date="2021" name="PeerJ">
        <title>Extensive microbial diversity within the chicken gut microbiome revealed by metagenomics and culture.</title>
        <authorList>
            <person name="Gilroy R."/>
            <person name="Ravi A."/>
            <person name="Getino M."/>
            <person name="Pursley I."/>
            <person name="Horton D.L."/>
            <person name="Alikhan N.F."/>
            <person name="Baker D."/>
            <person name="Gharbi K."/>
            <person name="Hall N."/>
            <person name="Watson M."/>
            <person name="Adriaenssens E.M."/>
            <person name="Foster-Nyarko E."/>
            <person name="Jarju S."/>
            <person name="Secka A."/>
            <person name="Antonio M."/>
            <person name="Oren A."/>
            <person name="Chaudhuri R.R."/>
            <person name="La Ragione R."/>
            <person name="Hildebrand F."/>
            <person name="Pallen M.J."/>
        </authorList>
    </citation>
    <scope>NUCLEOTIDE SEQUENCE</scope>
    <source>
        <strain evidence="5">CHK188-5543</strain>
    </source>
</reference>
<organism evidence="5 6">
    <name type="scientific">Candidatus Anaerotruncus excrementipullorum</name>
    <dbReference type="NCBI Taxonomy" id="2838465"/>
    <lineage>
        <taxon>Bacteria</taxon>
        <taxon>Bacillati</taxon>
        <taxon>Bacillota</taxon>
        <taxon>Clostridia</taxon>
        <taxon>Eubacteriales</taxon>
        <taxon>Oscillospiraceae</taxon>
        <taxon>Anaerotruncus</taxon>
    </lineage>
</organism>
<accession>A0A9D2B7A4</accession>
<dbReference type="Gene3D" id="1.10.10.10">
    <property type="entry name" value="Winged helix-like DNA-binding domain superfamily/Winged helix DNA-binding domain"/>
    <property type="match status" value="1"/>
</dbReference>
<dbReference type="InterPro" id="IPR011663">
    <property type="entry name" value="UTRA"/>
</dbReference>
<keyword evidence="3" id="KW-0804">Transcription</keyword>
<dbReference type="PANTHER" id="PTHR44846">
    <property type="entry name" value="MANNOSYL-D-GLYCERATE TRANSPORT/METABOLISM SYSTEM REPRESSOR MNGR-RELATED"/>
    <property type="match status" value="1"/>
</dbReference>
<dbReference type="InterPro" id="IPR036390">
    <property type="entry name" value="WH_DNA-bd_sf"/>
</dbReference>
<reference evidence="5" key="2">
    <citation type="submission" date="2021-04" db="EMBL/GenBank/DDBJ databases">
        <authorList>
            <person name="Gilroy R."/>
        </authorList>
    </citation>
    <scope>NUCLEOTIDE SEQUENCE</scope>
    <source>
        <strain evidence="5">CHK188-5543</strain>
    </source>
</reference>
<protein>
    <submittedName>
        <fullName evidence="5">GntR family transcriptional regulator</fullName>
    </submittedName>
</protein>
<evidence type="ECO:0000313" key="6">
    <source>
        <dbReference type="Proteomes" id="UP000886800"/>
    </source>
</evidence>
<evidence type="ECO:0000256" key="3">
    <source>
        <dbReference type="ARBA" id="ARBA00023163"/>
    </source>
</evidence>
<evidence type="ECO:0000256" key="2">
    <source>
        <dbReference type="ARBA" id="ARBA00023125"/>
    </source>
</evidence>
<dbReference type="GO" id="GO:0003677">
    <property type="term" value="F:DNA binding"/>
    <property type="evidence" value="ECO:0007669"/>
    <property type="project" value="UniProtKB-KW"/>
</dbReference>
<comment type="caution">
    <text evidence="5">The sequence shown here is derived from an EMBL/GenBank/DDBJ whole genome shotgun (WGS) entry which is preliminary data.</text>
</comment>
<dbReference type="Proteomes" id="UP000886800">
    <property type="component" value="Unassembled WGS sequence"/>
</dbReference>
<dbReference type="InterPro" id="IPR050679">
    <property type="entry name" value="Bact_HTH_transcr_reg"/>
</dbReference>
<evidence type="ECO:0000259" key="4">
    <source>
        <dbReference type="PROSITE" id="PS50949"/>
    </source>
</evidence>
<dbReference type="Gene3D" id="3.40.1410.10">
    <property type="entry name" value="Chorismate lyase-like"/>
    <property type="match status" value="1"/>
</dbReference>
<evidence type="ECO:0000256" key="1">
    <source>
        <dbReference type="ARBA" id="ARBA00023015"/>
    </source>
</evidence>
<dbReference type="SUPFAM" id="SSF46785">
    <property type="entry name" value="Winged helix' DNA-binding domain"/>
    <property type="match status" value="1"/>
</dbReference>
<dbReference type="SMART" id="SM00866">
    <property type="entry name" value="UTRA"/>
    <property type="match status" value="1"/>
</dbReference>
<gene>
    <name evidence="5" type="ORF">H9736_06680</name>
</gene>
<dbReference type="SUPFAM" id="SSF64288">
    <property type="entry name" value="Chorismate lyase-like"/>
    <property type="match status" value="1"/>
</dbReference>
<dbReference type="PROSITE" id="PS50949">
    <property type="entry name" value="HTH_GNTR"/>
    <property type="match status" value="1"/>
</dbReference>
<dbReference type="InterPro" id="IPR000524">
    <property type="entry name" value="Tscrpt_reg_HTH_GntR"/>
</dbReference>
<proteinExistence type="predicted"/>
<name>A0A9D2B7A4_9FIRM</name>
<dbReference type="GO" id="GO:0003700">
    <property type="term" value="F:DNA-binding transcription factor activity"/>
    <property type="evidence" value="ECO:0007669"/>
    <property type="project" value="InterPro"/>
</dbReference>
<keyword evidence="1" id="KW-0805">Transcription regulation</keyword>
<dbReference type="Pfam" id="PF00392">
    <property type="entry name" value="GntR"/>
    <property type="match status" value="1"/>
</dbReference>
<feature type="domain" description="HTH gntR-type" evidence="4">
    <location>
        <begin position="9"/>
        <end position="77"/>
    </location>
</feature>
<dbReference type="InterPro" id="IPR028978">
    <property type="entry name" value="Chorismate_lyase_/UTRA_dom_sf"/>
</dbReference>
<dbReference type="FunFam" id="1.10.10.10:FF:000079">
    <property type="entry name" value="GntR family transcriptional regulator"/>
    <property type="match status" value="1"/>
</dbReference>
<dbReference type="GO" id="GO:0045892">
    <property type="term" value="P:negative regulation of DNA-templated transcription"/>
    <property type="evidence" value="ECO:0007669"/>
    <property type="project" value="TreeGrafter"/>
</dbReference>
<dbReference type="EMBL" id="DXES01000147">
    <property type="protein sequence ID" value="HIX65920.1"/>
    <property type="molecule type" value="Genomic_DNA"/>
</dbReference>
<dbReference type="CDD" id="cd07377">
    <property type="entry name" value="WHTH_GntR"/>
    <property type="match status" value="1"/>
</dbReference>
<dbReference type="Pfam" id="PF07702">
    <property type="entry name" value="UTRA"/>
    <property type="match status" value="1"/>
</dbReference>
<dbReference type="PANTHER" id="PTHR44846:SF1">
    <property type="entry name" value="MANNOSYL-D-GLYCERATE TRANSPORT_METABOLISM SYSTEM REPRESSOR MNGR-RELATED"/>
    <property type="match status" value="1"/>
</dbReference>
<dbReference type="PRINTS" id="PR00035">
    <property type="entry name" value="HTHGNTR"/>
</dbReference>
<sequence>MQIKHNSPIPLYYQLREQIRENILSGKWDYGKELPAELKLCEELNLSRATVKQAMDGLVQEGLIERKKGKGTFVIYRQMGGNFFSQPSFTRQMGELGLDLYSRILSTSEGPLEKSLEGYFDPADGDNFCKLHRVRYVRNKPIVIEENYIRRRWAKDLLRQPLNTLSVYSYLETANGIKFDNHHYSIRAVPLRDEEKQTLGLEDDRVQLIVFKKDLVGICLDILSYCNGERIMLTRRIFEGSHFSITVDYNATTRQLSVENGKWTIPL</sequence>
<dbReference type="AlphaFoldDB" id="A0A9D2B7A4"/>
<evidence type="ECO:0000313" key="5">
    <source>
        <dbReference type="EMBL" id="HIX65920.1"/>
    </source>
</evidence>